<dbReference type="Proteomes" id="UP001360953">
    <property type="component" value="Unassembled WGS sequence"/>
</dbReference>
<proteinExistence type="predicted"/>
<protein>
    <submittedName>
        <fullName evidence="1">Uncharacterized protein</fullName>
    </submittedName>
</protein>
<name>A0ABR1M255_9PEZI</name>
<dbReference type="GeneID" id="92027755"/>
<evidence type="ECO:0000313" key="2">
    <source>
        <dbReference type="Proteomes" id="UP001360953"/>
    </source>
</evidence>
<organism evidence="1 2">
    <name type="scientific">Phyllosticta citribraziliensis</name>
    <dbReference type="NCBI Taxonomy" id="989973"/>
    <lineage>
        <taxon>Eukaryota</taxon>
        <taxon>Fungi</taxon>
        <taxon>Dikarya</taxon>
        <taxon>Ascomycota</taxon>
        <taxon>Pezizomycotina</taxon>
        <taxon>Dothideomycetes</taxon>
        <taxon>Dothideomycetes incertae sedis</taxon>
        <taxon>Botryosphaeriales</taxon>
        <taxon>Phyllostictaceae</taxon>
        <taxon>Phyllosticta</taxon>
    </lineage>
</organism>
<reference evidence="1 2" key="1">
    <citation type="submission" date="2024-04" db="EMBL/GenBank/DDBJ databases">
        <title>Phyllosticta paracitricarpa is synonymous to the EU quarantine fungus P. citricarpa based on phylogenomic analyses.</title>
        <authorList>
            <consortium name="Lawrence Berkeley National Laboratory"/>
            <person name="Van ingen-buijs V.A."/>
            <person name="Van westerhoven A.C."/>
            <person name="Haridas S."/>
            <person name="Skiadas P."/>
            <person name="Martin F."/>
            <person name="Groenewald J.Z."/>
            <person name="Crous P.W."/>
            <person name="Seidl M.F."/>
        </authorList>
    </citation>
    <scope>NUCLEOTIDE SEQUENCE [LARGE SCALE GENOMIC DNA]</scope>
    <source>
        <strain evidence="1 2">CPC 17464</strain>
    </source>
</reference>
<dbReference type="EMBL" id="JBBPEH010000003">
    <property type="protein sequence ID" value="KAK7540855.1"/>
    <property type="molecule type" value="Genomic_DNA"/>
</dbReference>
<comment type="caution">
    <text evidence="1">The sequence shown here is derived from an EMBL/GenBank/DDBJ whole genome shotgun (WGS) entry which is preliminary data.</text>
</comment>
<accession>A0ABR1M255</accession>
<gene>
    <name evidence="1" type="ORF">J3D65DRAFT_258734</name>
</gene>
<keyword evidence="2" id="KW-1185">Reference proteome</keyword>
<dbReference type="RefSeq" id="XP_066657786.1">
    <property type="nucleotide sequence ID" value="XM_066794849.1"/>
</dbReference>
<evidence type="ECO:0000313" key="1">
    <source>
        <dbReference type="EMBL" id="KAK7540855.1"/>
    </source>
</evidence>
<sequence>MVQFLSVTLFLLRPPFLPECKVFISNSPTMNDHRIAEIKKSMARNKAARKVPPSKTAVELSAGQDLTVSLAGSDLKLTIKNDGLSQPRISSVGTGEMRPMTFKRSGGFDVLLSTHCFGDKFDFLRLPGHLRDEIYGMVFQASLVLPFSTTINNDPSIRTENFPLKRPIEPLRFLARLSKSAPGGGGISFANHQTLQETTGLLIRSKRFHVCGDKQAYALLKSMGEDGFREWPGPLALHLNNWEMADLADHWIPFFYSPPRNYSRRTINIVIGSKGWKLGQSSNVEKTPIGQLISLKSRELKYCKVNFDPPLFSDEGDRQVLRQFHSAIDGRTIFEDRNYLDMGGPALLAKKLYERMEFAAKSRQIKDALRAFFAKGGIALLRTPPGR</sequence>